<name>A0AAE0N199_9PEZI</name>
<evidence type="ECO:0000313" key="10">
    <source>
        <dbReference type="Proteomes" id="UP001287356"/>
    </source>
</evidence>
<keyword evidence="5" id="KW-0539">Nucleus</keyword>
<dbReference type="PANTHER" id="PTHR14582:SF1">
    <property type="entry name" value="CENTROMERE PROTEIN O"/>
    <property type="match status" value="1"/>
</dbReference>
<evidence type="ECO:0000256" key="3">
    <source>
        <dbReference type="ARBA" id="ARBA00007321"/>
    </source>
</evidence>
<sequence>MESESVSASASTSALDDEIENLQARVASLKKQLRVQTSTLIAAPSTRELLSGAPRAGKLLAQAAAQEAHNQQCLYRACASITTFRVQDPDPNAVDGGAVLGLRVEVVSRAKFLRPYYVLLNRPYPNASRHLRVHRHTVPPCIPLAGLAARHLPPPPAPGQDLARFARSLRRDIVRYHHRLGVVADLRKAAGLGREKKGTADDEGDEEEHERQTQALVGINPADAEAKQLSIEWADGRTGRLVMGDDGEILKFVAVGDNGRDRDAVRELLGGAAWVDEVVERLASSG</sequence>
<evidence type="ECO:0000256" key="7">
    <source>
        <dbReference type="SAM" id="Coils"/>
    </source>
</evidence>
<gene>
    <name evidence="9" type="ORF">B0T24DRAFT_377899</name>
</gene>
<evidence type="ECO:0000256" key="1">
    <source>
        <dbReference type="ARBA" id="ARBA00004123"/>
    </source>
</evidence>
<evidence type="ECO:0000256" key="8">
    <source>
        <dbReference type="SAM" id="MobiDB-lite"/>
    </source>
</evidence>
<keyword evidence="6" id="KW-0137">Centromere</keyword>
<feature type="region of interest" description="Disordered" evidence="8">
    <location>
        <begin position="193"/>
        <end position="212"/>
    </location>
</feature>
<dbReference type="AlphaFoldDB" id="A0AAE0N199"/>
<dbReference type="EMBL" id="JAULSN010000007">
    <property type="protein sequence ID" value="KAK3367017.1"/>
    <property type="molecule type" value="Genomic_DNA"/>
</dbReference>
<keyword evidence="7" id="KW-0175">Coiled coil</keyword>
<dbReference type="Proteomes" id="UP001287356">
    <property type="component" value="Unassembled WGS sequence"/>
</dbReference>
<evidence type="ECO:0000256" key="2">
    <source>
        <dbReference type="ARBA" id="ARBA00004584"/>
    </source>
</evidence>
<evidence type="ECO:0000256" key="4">
    <source>
        <dbReference type="ARBA" id="ARBA00022454"/>
    </source>
</evidence>
<reference evidence="9" key="2">
    <citation type="submission" date="2023-06" db="EMBL/GenBank/DDBJ databases">
        <authorList>
            <consortium name="Lawrence Berkeley National Laboratory"/>
            <person name="Haridas S."/>
            <person name="Hensen N."/>
            <person name="Bonometti L."/>
            <person name="Westerberg I."/>
            <person name="Brannstrom I.O."/>
            <person name="Guillou S."/>
            <person name="Cros-Aarteil S."/>
            <person name="Calhoun S."/>
            <person name="Kuo A."/>
            <person name="Mondo S."/>
            <person name="Pangilinan J."/>
            <person name="Riley R."/>
            <person name="Labutti K."/>
            <person name="Andreopoulos B."/>
            <person name="Lipzen A."/>
            <person name="Chen C."/>
            <person name="Yanf M."/>
            <person name="Daum C."/>
            <person name="Ng V."/>
            <person name="Clum A."/>
            <person name="Steindorff A."/>
            <person name="Ohm R."/>
            <person name="Martin F."/>
            <person name="Silar P."/>
            <person name="Natvig D."/>
            <person name="Lalanne C."/>
            <person name="Gautier V."/>
            <person name="Ament-Velasquez S.L."/>
            <person name="Kruys A."/>
            <person name="Hutchinson M.I."/>
            <person name="Powell A.J."/>
            <person name="Barry K."/>
            <person name="Miller A.N."/>
            <person name="Grigoriev I.V."/>
            <person name="Debuchy R."/>
            <person name="Gladieux P."/>
            <person name="Thoren M.H."/>
            <person name="Johannesson H."/>
        </authorList>
    </citation>
    <scope>NUCLEOTIDE SEQUENCE</scope>
    <source>
        <strain evidence="9">CBS 958.72</strain>
    </source>
</reference>
<keyword evidence="4" id="KW-0158">Chromosome</keyword>
<dbReference type="InterPro" id="IPR018464">
    <property type="entry name" value="CENP-O"/>
</dbReference>
<dbReference type="GO" id="GO:0031511">
    <property type="term" value="C:Mis6-Sim4 complex"/>
    <property type="evidence" value="ECO:0007669"/>
    <property type="project" value="TreeGrafter"/>
</dbReference>
<protein>
    <submittedName>
        <fullName evidence="9">Cenp-O kinetochore centromere component-domain-containing protein</fullName>
    </submittedName>
</protein>
<comment type="caution">
    <text evidence="9">The sequence shown here is derived from an EMBL/GenBank/DDBJ whole genome shotgun (WGS) entry which is preliminary data.</text>
</comment>
<dbReference type="Pfam" id="PF09496">
    <property type="entry name" value="CENP-O"/>
    <property type="match status" value="1"/>
</dbReference>
<organism evidence="9 10">
    <name type="scientific">Lasiosphaeria ovina</name>
    <dbReference type="NCBI Taxonomy" id="92902"/>
    <lineage>
        <taxon>Eukaryota</taxon>
        <taxon>Fungi</taxon>
        <taxon>Dikarya</taxon>
        <taxon>Ascomycota</taxon>
        <taxon>Pezizomycotina</taxon>
        <taxon>Sordariomycetes</taxon>
        <taxon>Sordariomycetidae</taxon>
        <taxon>Sordariales</taxon>
        <taxon>Lasiosphaeriaceae</taxon>
        <taxon>Lasiosphaeria</taxon>
    </lineage>
</organism>
<comment type="similarity">
    <text evidence="3">Belongs to the CENP-O/MCM21 family.</text>
</comment>
<feature type="coiled-coil region" evidence="7">
    <location>
        <begin position="12"/>
        <end position="39"/>
    </location>
</feature>
<proteinExistence type="inferred from homology"/>
<reference evidence="9" key="1">
    <citation type="journal article" date="2023" name="Mol. Phylogenet. Evol.">
        <title>Genome-scale phylogeny and comparative genomics of the fungal order Sordariales.</title>
        <authorList>
            <person name="Hensen N."/>
            <person name="Bonometti L."/>
            <person name="Westerberg I."/>
            <person name="Brannstrom I.O."/>
            <person name="Guillou S."/>
            <person name="Cros-Aarteil S."/>
            <person name="Calhoun S."/>
            <person name="Haridas S."/>
            <person name="Kuo A."/>
            <person name="Mondo S."/>
            <person name="Pangilinan J."/>
            <person name="Riley R."/>
            <person name="LaButti K."/>
            <person name="Andreopoulos B."/>
            <person name="Lipzen A."/>
            <person name="Chen C."/>
            <person name="Yan M."/>
            <person name="Daum C."/>
            <person name="Ng V."/>
            <person name="Clum A."/>
            <person name="Steindorff A."/>
            <person name="Ohm R.A."/>
            <person name="Martin F."/>
            <person name="Silar P."/>
            <person name="Natvig D.O."/>
            <person name="Lalanne C."/>
            <person name="Gautier V."/>
            <person name="Ament-Velasquez S.L."/>
            <person name="Kruys A."/>
            <person name="Hutchinson M.I."/>
            <person name="Powell A.J."/>
            <person name="Barry K."/>
            <person name="Miller A.N."/>
            <person name="Grigoriev I.V."/>
            <person name="Debuchy R."/>
            <person name="Gladieux P."/>
            <person name="Hiltunen Thoren M."/>
            <person name="Johannesson H."/>
        </authorList>
    </citation>
    <scope>NUCLEOTIDE SEQUENCE</scope>
    <source>
        <strain evidence="9">CBS 958.72</strain>
    </source>
</reference>
<keyword evidence="10" id="KW-1185">Reference proteome</keyword>
<evidence type="ECO:0000256" key="5">
    <source>
        <dbReference type="ARBA" id="ARBA00023242"/>
    </source>
</evidence>
<evidence type="ECO:0000256" key="6">
    <source>
        <dbReference type="ARBA" id="ARBA00023328"/>
    </source>
</evidence>
<dbReference type="GO" id="GO:0005634">
    <property type="term" value="C:nucleus"/>
    <property type="evidence" value="ECO:0007669"/>
    <property type="project" value="UniProtKB-SubCell"/>
</dbReference>
<comment type="subcellular location">
    <subcellularLocation>
        <location evidence="2">Chromosome</location>
        <location evidence="2">Centromere</location>
    </subcellularLocation>
    <subcellularLocation>
        <location evidence="1">Nucleus</location>
    </subcellularLocation>
</comment>
<evidence type="ECO:0000313" key="9">
    <source>
        <dbReference type="EMBL" id="KAK3367017.1"/>
    </source>
</evidence>
<accession>A0AAE0N199</accession>
<dbReference type="PANTHER" id="PTHR14582">
    <property type="entry name" value="INNER KINETOCHORE SUBUNIT MAL2"/>
    <property type="match status" value="1"/>
</dbReference>